<evidence type="ECO:0000313" key="5">
    <source>
        <dbReference type="EMBL" id="KPV72104.1"/>
    </source>
</evidence>
<dbReference type="GO" id="GO:0006493">
    <property type="term" value="P:protein O-linked glycosylation"/>
    <property type="evidence" value="ECO:0007669"/>
    <property type="project" value="TreeGrafter"/>
</dbReference>
<dbReference type="SUPFAM" id="SSF53448">
    <property type="entry name" value="Nucleotide-diphospho-sugar transferases"/>
    <property type="match status" value="1"/>
</dbReference>
<dbReference type="GO" id="GO:0005794">
    <property type="term" value="C:Golgi apparatus"/>
    <property type="evidence" value="ECO:0007669"/>
    <property type="project" value="TreeGrafter"/>
</dbReference>
<keyword evidence="6" id="KW-1185">Reference proteome</keyword>
<dbReference type="FunFam" id="3.90.550.10:FF:000051">
    <property type="entry name" value="Alpha-1,2-mannosyltransferase (Ktr4)"/>
    <property type="match status" value="1"/>
</dbReference>
<dbReference type="Gene3D" id="3.90.550.10">
    <property type="entry name" value="Spore Coat Polysaccharide Biosynthesis Protein SpsA, Chain A"/>
    <property type="match status" value="1"/>
</dbReference>
<gene>
    <name evidence="5" type="ORF">RHOBADRAFT_18596</name>
</gene>
<evidence type="ECO:0000256" key="2">
    <source>
        <dbReference type="ARBA" id="ARBA00022679"/>
    </source>
</evidence>
<dbReference type="GO" id="GO:0016020">
    <property type="term" value="C:membrane"/>
    <property type="evidence" value="ECO:0007669"/>
    <property type="project" value="InterPro"/>
</dbReference>
<feature type="active site" description="Nucleophile" evidence="3">
    <location>
        <position position="267"/>
    </location>
</feature>
<dbReference type="AlphaFoldDB" id="A0A0P9IRS7"/>
<dbReference type="OMA" id="GYRHNPF"/>
<sequence length="341" mass="39274">MALVDHRPAATSTATAVGSHDRAPEGDVSVPLSLPLEAHPSSVLTSSSVPSPQLNSTRANAAFVILARNSDVWEILKSIRGIEDRFNRKYHYPYVFLNDQPFDDDFKRHTSGIASGPCSYGLVPKEQWEEPQWIDEDKAAVERQKMADNKVIYGDSRTYRRMCRYQSWAVFQHDLLADYDYYWRIEPSVEFFCDIDYDPFMYMHENGKKYGWTVSLYEYEATIPTLWKTTKEFTDAHPEYLASPNMLGWITNDKGDYNRCHFWSNFEIGSLAFFRSEAYTKYFEHLDRAGGFSYERWGDAPVHSIAAALFLKPEEIHWFHECVLALSSTVLFVCCSSSTSV</sequence>
<dbReference type="InterPro" id="IPR002685">
    <property type="entry name" value="Glyco_trans_15"/>
</dbReference>
<protein>
    <submittedName>
        <fullName evidence="5">Glycosyltransferase family 15 protein</fullName>
    </submittedName>
</protein>
<keyword evidence="2 5" id="KW-0808">Transferase</keyword>
<dbReference type="PANTHER" id="PTHR31121:SF6">
    <property type="entry name" value="ALPHA-1,2 MANNOSYLTRANSFERASE KTR1"/>
    <property type="match status" value="1"/>
</dbReference>
<dbReference type="InterPro" id="IPR029044">
    <property type="entry name" value="Nucleotide-diphossugar_trans"/>
</dbReference>
<evidence type="ECO:0000256" key="1">
    <source>
        <dbReference type="ARBA" id="ARBA00007677"/>
    </source>
</evidence>
<feature type="region of interest" description="Disordered" evidence="4">
    <location>
        <begin position="1"/>
        <end position="32"/>
    </location>
</feature>
<evidence type="ECO:0000256" key="3">
    <source>
        <dbReference type="PIRSR" id="PIRSR018153-1"/>
    </source>
</evidence>
<accession>A0A0P9IRS7</accession>
<dbReference type="GeneID" id="28972887"/>
<dbReference type="GO" id="GO:0000026">
    <property type="term" value="F:alpha-1,2-mannosyltransferase activity"/>
    <property type="evidence" value="ECO:0007669"/>
    <property type="project" value="TreeGrafter"/>
</dbReference>
<name>A0A0P9IRS7_RHOGW</name>
<dbReference type="GO" id="GO:0000032">
    <property type="term" value="P:cell wall mannoprotein biosynthetic process"/>
    <property type="evidence" value="ECO:0007669"/>
    <property type="project" value="TreeGrafter"/>
</dbReference>
<dbReference type="Proteomes" id="UP000053890">
    <property type="component" value="Unassembled WGS sequence"/>
</dbReference>
<dbReference type="PANTHER" id="PTHR31121">
    <property type="entry name" value="ALPHA-1,2 MANNOSYLTRANSFERASE KTR1"/>
    <property type="match status" value="1"/>
</dbReference>
<dbReference type="GO" id="GO:0006487">
    <property type="term" value="P:protein N-linked glycosylation"/>
    <property type="evidence" value="ECO:0007669"/>
    <property type="project" value="TreeGrafter"/>
</dbReference>
<comment type="similarity">
    <text evidence="1">Belongs to the glycosyltransferase 15 family.</text>
</comment>
<dbReference type="Pfam" id="PF01793">
    <property type="entry name" value="Glyco_transf_15"/>
    <property type="match status" value="1"/>
</dbReference>
<dbReference type="OrthoDB" id="439943at2759"/>
<dbReference type="EMBL" id="KQ474089">
    <property type="protein sequence ID" value="KPV72104.1"/>
    <property type="molecule type" value="Genomic_DNA"/>
</dbReference>
<reference evidence="5 6" key="1">
    <citation type="journal article" date="2015" name="Front. Microbiol.">
        <title>Genome sequence of the plant growth promoting endophytic yeast Rhodotorula graminis WP1.</title>
        <authorList>
            <person name="Firrincieli A."/>
            <person name="Otillar R."/>
            <person name="Salamov A."/>
            <person name="Schmutz J."/>
            <person name="Khan Z."/>
            <person name="Redman R.S."/>
            <person name="Fleck N.D."/>
            <person name="Lindquist E."/>
            <person name="Grigoriev I.V."/>
            <person name="Doty S.L."/>
        </authorList>
    </citation>
    <scope>NUCLEOTIDE SEQUENCE [LARGE SCALE GENOMIC DNA]</scope>
    <source>
        <strain evidence="5 6">WP1</strain>
    </source>
</reference>
<evidence type="ECO:0000313" key="6">
    <source>
        <dbReference type="Proteomes" id="UP000053890"/>
    </source>
</evidence>
<dbReference type="PIRSF" id="PIRSF018153">
    <property type="entry name" value="Glyco_trans_15"/>
    <property type="match status" value="1"/>
</dbReference>
<organism evidence="5 6">
    <name type="scientific">Rhodotorula graminis (strain WP1)</name>
    <dbReference type="NCBI Taxonomy" id="578459"/>
    <lineage>
        <taxon>Eukaryota</taxon>
        <taxon>Fungi</taxon>
        <taxon>Dikarya</taxon>
        <taxon>Basidiomycota</taxon>
        <taxon>Pucciniomycotina</taxon>
        <taxon>Microbotryomycetes</taxon>
        <taxon>Sporidiobolales</taxon>
        <taxon>Sporidiobolaceae</taxon>
        <taxon>Rhodotorula</taxon>
    </lineage>
</organism>
<proteinExistence type="inferred from homology"/>
<evidence type="ECO:0000256" key="4">
    <source>
        <dbReference type="SAM" id="MobiDB-lite"/>
    </source>
</evidence>
<dbReference type="RefSeq" id="XP_018268153.1">
    <property type="nucleotide sequence ID" value="XM_018412438.1"/>
</dbReference>